<dbReference type="InterPro" id="IPR022271">
    <property type="entry name" value="Lipocalin_ApoD"/>
</dbReference>
<dbReference type="AlphaFoldDB" id="A0A9K3KQZ4"/>
<dbReference type="EMBL" id="JAGRRH010000020">
    <property type="protein sequence ID" value="KAG7347956.1"/>
    <property type="molecule type" value="Genomic_DNA"/>
</dbReference>
<dbReference type="PANTHER" id="PTHR10612">
    <property type="entry name" value="APOLIPOPROTEIN D"/>
    <property type="match status" value="1"/>
</dbReference>
<evidence type="ECO:0000313" key="4">
    <source>
        <dbReference type="EMBL" id="KAG7347956.1"/>
    </source>
</evidence>
<dbReference type="Proteomes" id="UP000693970">
    <property type="component" value="Unassembled WGS sequence"/>
</dbReference>
<dbReference type="Pfam" id="PF08212">
    <property type="entry name" value="Lipocalin_2"/>
    <property type="match status" value="1"/>
</dbReference>
<dbReference type="PIRSF" id="PIRSF036893">
    <property type="entry name" value="Lipocalin_ApoD"/>
    <property type="match status" value="1"/>
</dbReference>
<organism evidence="4 5">
    <name type="scientific">Nitzschia inconspicua</name>
    <dbReference type="NCBI Taxonomy" id="303405"/>
    <lineage>
        <taxon>Eukaryota</taxon>
        <taxon>Sar</taxon>
        <taxon>Stramenopiles</taxon>
        <taxon>Ochrophyta</taxon>
        <taxon>Bacillariophyta</taxon>
        <taxon>Bacillariophyceae</taxon>
        <taxon>Bacillariophycidae</taxon>
        <taxon>Bacillariales</taxon>
        <taxon>Bacillariaceae</taxon>
        <taxon>Nitzschia</taxon>
    </lineage>
</organism>
<dbReference type="OrthoDB" id="417891at2759"/>
<keyword evidence="5" id="KW-1185">Reference proteome</keyword>
<dbReference type="InterPro" id="IPR047202">
    <property type="entry name" value="Lipocalin_Blc-like_dom"/>
</dbReference>
<dbReference type="InterPro" id="IPR000566">
    <property type="entry name" value="Lipocln_cytosolic_FA-bd_dom"/>
</dbReference>
<feature type="domain" description="Lipocalin/cytosolic fatty-acid binding" evidence="3">
    <location>
        <begin position="24"/>
        <end position="169"/>
    </location>
</feature>
<sequence length="199" mass="22799">MGNSASNSLPALQTVANCSTQGVMGTWFVIGVKPTMFETTCSNAVERYTLLEKGKHGHDINIDFQYNAKEDPYKSKLKSLPQKGYIQGDDRTNSGEWKVSPFWPIKMPYSIIEVDDKDYQWIVIGYPSREYCWIMSRHPKMDEAVYKDLTAKLVDKHQYNLDGLRRVPQIWTADEREKRGLSAIEIPDSMLVDPKVAMN</sequence>
<dbReference type="PANTHER" id="PTHR10612:SF34">
    <property type="entry name" value="APOLIPOPROTEIN D"/>
    <property type="match status" value="1"/>
</dbReference>
<protein>
    <submittedName>
        <fullName evidence="4">Lipocalin family protein</fullName>
    </submittedName>
</protein>
<proteinExistence type="inferred from homology"/>
<dbReference type="CDD" id="cd19438">
    <property type="entry name" value="lipocalin_Blc-like"/>
    <property type="match status" value="1"/>
</dbReference>
<evidence type="ECO:0000259" key="3">
    <source>
        <dbReference type="Pfam" id="PF08212"/>
    </source>
</evidence>
<evidence type="ECO:0000256" key="1">
    <source>
        <dbReference type="ARBA" id="ARBA00006889"/>
    </source>
</evidence>
<comment type="similarity">
    <text evidence="1 2">Belongs to the calycin superfamily. Lipocalin family.</text>
</comment>
<accession>A0A9K3KQZ4</accession>
<gene>
    <name evidence="4" type="ORF">IV203_016661</name>
</gene>
<reference evidence="4" key="1">
    <citation type="journal article" date="2021" name="Sci. Rep.">
        <title>Diploid genomic architecture of Nitzschia inconspicua, an elite biomass production diatom.</title>
        <authorList>
            <person name="Oliver A."/>
            <person name="Podell S."/>
            <person name="Pinowska A."/>
            <person name="Traller J.C."/>
            <person name="Smith S.R."/>
            <person name="McClure R."/>
            <person name="Beliaev A."/>
            <person name="Bohutskyi P."/>
            <person name="Hill E.A."/>
            <person name="Rabines A."/>
            <person name="Zheng H."/>
            <person name="Allen L.Z."/>
            <person name="Kuo A."/>
            <person name="Grigoriev I.V."/>
            <person name="Allen A.E."/>
            <person name="Hazlebeck D."/>
            <person name="Allen E.E."/>
        </authorList>
    </citation>
    <scope>NUCLEOTIDE SEQUENCE</scope>
    <source>
        <strain evidence="4">Hildebrandi</strain>
    </source>
</reference>
<comment type="caution">
    <text evidence="4">The sequence shown here is derived from an EMBL/GenBank/DDBJ whole genome shotgun (WGS) entry which is preliminary data.</text>
</comment>
<evidence type="ECO:0000313" key="5">
    <source>
        <dbReference type="Proteomes" id="UP000693970"/>
    </source>
</evidence>
<name>A0A9K3KQZ4_9STRA</name>
<reference evidence="4" key="2">
    <citation type="submission" date="2021-04" db="EMBL/GenBank/DDBJ databases">
        <authorList>
            <person name="Podell S."/>
        </authorList>
    </citation>
    <scope>NUCLEOTIDE SEQUENCE</scope>
    <source>
        <strain evidence="4">Hildebrandi</strain>
    </source>
</reference>
<evidence type="ECO:0000256" key="2">
    <source>
        <dbReference type="PIRNR" id="PIRNR036893"/>
    </source>
</evidence>